<evidence type="ECO:0000313" key="2">
    <source>
        <dbReference type="EMBL" id="GIH06647.1"/>
    </source>
</evidence>
<comment type="caution">
    <text evidence="2">The sequence shown here is derived from an EMBL/GenBank/DDBJ whole genome shotgun (WGS) entry which is preliminary data.</text>
</comment>
<keyword evidence="1" id="KW-0175">Coiled coil</keyword>
<evidence type="ECO:0000256" key="1">
    <source>
        <dbReference type="SAM" id="Coils"/>
    </source>
</evidence>
<proteinExistence type="predicted"/>
<protein>
    <submittedName>
        <fullName evidence="2">Uncharacterized protein</fullName>
    </submittedName>
</protein>
<gene>
    <name evidence="2" type="ORF">Rhe02_47140</name>
</gene>
<evidence type="ECO:0000313" key="3">
    <source>
        <dbReference type="Proteomes" id="UP000612899"/>
    </source>
</evidence>
<reference evidence="2" key="1">
    <citation type="submission" date="2021-01" db="EMBL/GenBank/DDBJ databases">
        <title>Whole genome shotgun sequence of Rhizocola hellebori NBRC 109834.</title>
        <authorList>
            <person name="Komaki H."/>
            <person name="Tamura T."/>
        </authorList>
    </citation>
    <scope>NUCLEOTIDE SEQUENCE</scope>
    <source>
        <strain evidence="2">NBRC 109834</strain>
    </source>
</reference>
<dbReference type="EMBL" id="BONY01000029">
    <property type="protein sequence ID" value="GIH06647.1"/>
    <property type="molecule type" value="Genomic_DNA"/>
</dbReference>
<accession>A0A8J3QB73</accession>
<dbReference type="RefSeq" id="WP_203910461.1">
    <property type="nucleotide sequence ID" value="NZ_BONY01000029.1"/>
</dbReference>
<dbReference type="AlphaFoldDB" id="A0A8J3QB73"/>
<name>A0A8J3QB73_9ACTN</name>
<organism evidence="2 3">
    <name type="scientific">Rhizocola hellebori</name>
    <dbReference type="NCBI Taxonomy" id="1392758"/>
    <lineage>
        <taxon>Bacteria</taxon>
        <taxon>Bacillati</taxon>
        <taxon>Actinomycetota</taxon>
        <taxon>Actinomycetes</taxon>
        <taxon>Micromonosporales</taxon>
        <taxon>Micromonosporaceae</taxon>
        <taxon>Rhizocola</taxon>
    </lineage>
</organism>
<feature type="coiled-coil region" evidence="1">
    <location>
        <begin position="17"/>
        <end position="51"/>
    </location>
</feature>
<dbReference type="Proteomes" id="UP000612899">
    <property type="component" value="Unassembled WGS sequence"/>
</dbReference>
<keyword evidence="3" id="KW-1185">Reference proteome</keyword>
<sequence length="86" mass="9845">MWACLFVCAGAVAIFWAIDANLRLNETKERLDRARQEVAEVRQELVTLRADDARLVLELRKQAMGVMGYVADRHDHEQLQHEGLIA</sequence>